<keyword evidence="3" id="KW-1185">Reference proteome</keyword>
<evidence type="ECO:0000313" key="2">
    <source>
        <dbReference type="EMBL" id="KFK24946.1"/>
    </source>
</evidence>
<dbReference type="EMBL" id="CM002876">
    <property type="protein sequence ID" value="KFK24946.1"/>
    <property type="molecule type" value="Genomic_DNA"/>
</dbReference>
<sequence>MLRLLRETHKKPDGNYVDARAQSINDEIQRQVRVQSRLADDTPPLDGSGVTGLSQLEEDEFYYKVVKPTQGGRVFGCGGQQSILERGESSNMAAARLTLERQVTVWQEQLASVVEMMRRYMPPNSDTNGDDHRFTTPRRGLSATAPACVQCSDLEESLEAENQFTNDANVELPNQEHPAQANDAAEEDDDATQDPNADY</sequence>
<feature type="region of interest" description="Disordered" evidence="1">
    <location>
        <begin position="158"/>
        <end position="199"/>
    </location>
</feature>
<dbReference type="Pfam" id="PF03004">
    <property type="entry name" value="Transposase_24"/>
    <property type="match status" value="1"/>
</dbReference>
<feature type="region of interest" description="Disordered" evidence="1">
    <location>
        <begin position="122"/>
        <end position="142"/>
    </location>
</feature>
<gene>
    <name evidence="2" type="ordered locus">AALP_Aa8g046500</name>
</gene>
<evidence type="ECO:0000313" key="3">
    <source>
        <dbReference type="Proteomes" id="UP000029120"/>
    </source>
</evidence>
<name>A0A087G4Z4_ARAAL</name>
<evidence type="ECO:0000256" key="1">
    <source>
        <dbReference type="SAM" id="MobiDB-lite"/>
    </source>
</evidence>
<dbReference type="AlphaFoldDB" id="A0A087G4Z4"/>
<dbReference type="InterPro" id="IPR004252">
    <property type="entry name" value="Probable_transposase_24"/>
</dbReference>
<protein>
    <submittedName>
        <fullName evidence="2">Uncharacterized protein</fullName>
    </submittedName>
</protein>
<reference evidence="3" key="1">
    <citation type="journal article" date="2015" name="Nat. Plants">
        <title>Genome expansion of Arabis alpina linked with retrotransposition and reduced symmetric DNA methylation.</title>
        <authorList>
            <person name="Willing E.M."/>
            <person name="Rawat V."/>
            <person name="Mandakova T."/>
            <person name="Maumus F."/>
            <person name="James G.V."/>
            <person name="Nordstroem K.J."/>
            <person name="Becker C."/>
            <person name="Warthmann N."/>
            <person name="Chica C."/>
            <person name="Szarzynska B."/>
            <person name="Zytnicki M."/>
            <person name="Albani M.C."/>
            <person name="Kiefer C."/>
            <person name="Bergonzi S."/>
            <person name="Castaings L."/>
            <person name="Mateos J.L."/>
            <person name="Berns M.C."/>
            <person name="Bujdoso N."/>
            <person name="Piofczyk T."/>
            <person name="de Lorenzo L."/>
            <person name="Barrero-Sicilia C."/>
            <person name="Mateos I."/>
            <person name="Piednoel M."/>
            <person name="Hagmann J."/>
            <person name="Chen-Min-Tao R."/>
            <person name="Iglesias-Fernandez R."/>
            <person name="Schuster S.C."/>
            <person name="Alonso-Blanco C."/>
            <person name="Roudier F."/>
            <person name="Carbonero P."/>
            <person name="Paz-Ares J."/>
            <person name="Davis S.J."/>
            <person name="Pecinka A."/>
            <person name="Quesneville H."/>
            <person name="Colot V."/>
            <person name="Lysak M.A."/>
            <person name="Weigel D."/>
            <person name="Coupland G."/>
            <person name="Schneeberger K."/>
        </authorList>
    </citation>
    <scope>NUCLEOTIDE SEQUENCE [LARGE SCALE GENOMIC DNA]</scope>
    <source>
        <strain evidence="3">cv. Pajares</strain>
    </source>
</reference>
<organism evidence="2 3">
    <name type="scientific">Arabis alpina</name>
    <name type="common">Alpine rock-cress</name>
    <dbReference type="NCBI Taxonomy" id="50452"/>
    <lineage>
        <taxon>Eukaryota</taxon>
        <taxon>Viridiplantae</taxon>
        <taxon>Streptophyta</taxon>
        <taxon>Embryophyta</taxon>
        <taxon>Tracheophyta</taxon>
        <taxon>Spermatophyta</taxon>
        <taxon>Magnoliopsida</taxon>
        <taxon>eudicotyledons</taxon>
        <taxon>Gunneridae</taxon>
        <taxon>Pentapetalae</taxon>
        <taxon>rosids</taxon>
        <taxon>malvids</taxon>
        <taxon>Brassicales</taxon>
        <taxon>Brassicaceae</taxon>
        <taxon>Arabideae</taxon>
        <taxon>Arabis</taxon>
    </lineage>
</organism>
<dbReference type="Proteomes" id="UP000029120">
    <property type="component" value="Chromosome 8"/>
</dbReference>
<accession>A0A087G4Z4</accession>
<proteinExistence type="predicted"/>
<dbReference type="Gramene" id="KFK24946">
    <property type="protein sequence ID" value="KFK24946"/>
    <property type="gene ID" value="AALP_AA8G046500"/>
</dbReference>
<dbReference type="OrthoDB" id="1111946at2759"/>